<dbReference type="OrthoDB" id="8084233at2"/>
<dbReference type="STRING" id="1566387.QV13_16695"/>
<keyword evidence="3" id="KW-1185">Reference proteome</keyword>
<organism evidence="2 3">
    <name type="scientific">Mesorhizobium hungaricum</name>
    <dbReference type="NCBI Taxonomy" id="1566387"/>
    <lineage>
        <taxon>Bacteria</taxon>
        <taxon>Pseudomonadati</taxon>
        <taxon>Pseudomonadota</taxon>
        <taxon>Alphaproteobacteria</taxon>
        <taxon>Hyphomicrobiales</taxon>
        <taxon>Phyllobacteriaceae</taxon>
        <taxon>Mesorhizobium</taxon>
    </lineage>
</organism>
<feature type="signal peptide" evidence="1">
    <location>
        <begin position="1"/>
        <end position="25"/>
    </location>
</feature>
<dbReference type="RefSeq" id="WP_024924543.1">
    <property type="nucleotide sequence ID" value="NZ_MDEO01000033.1"/>
</dbReference>
<feature type="chain" id="PRO_5008659683" evidence="1">
    <location>
        <begin position="26"/>
        <end position="95"/>
    </location>
</feature>
<gene>
    <name evidence="2" type="ORF">QV13_16695</name>
</gene>
<dbReference type="Proteomes" id="UP000094412">
    <property type="component" value="Unassembled WGS sequence"/>
</dbReference>
<proteinExistence type="predicted"/>
<evidence type="ECO:0000313" key="3">
    <source>
        <dbReference type="Proteomes" id="UP000094412"/>
    </source>
</evidence>
<dbReference type="AlphaFoldDB" id="A0A1C2DPB2"/>
<dbReference type="EMBL" id="MDEO01000033">
    <property type="protein sequence ID" value="OCX16455.1"/>
    <property type="molecule type" value="Genomic_DNA"/>
</dbReference>
<keyword evidence="1" id="KW-0732">Signal</keyword>
<sequence length="95" mass="10448">MTIRHFATCALTIAIALPLASPSFAGENKHHHKKHRAHHGERYVPAGRTVVEMLFGGPRYYDSQMFTTAAGACAYHRVGPDARAANDVNDHYCGK</sequence>
<accession>A0A1C2DPB2</accession>
<evidence type="ECO:0000313" key="2">
    <source>
        <dbReference type="EMBL" id="OCX16455.1"/>
    </source>
</evidence>
<protein>
    <submittedName>
        <fullName evidence="2">Uncharacterized protein</fullName>
    </submittedName>
</protein>
<name>A0A1C2DPB2_9HYPH</name>
<comment type="caution">
    <text evidence="2">The sequence shown here is derived from an EMBL/GenBank/DDBJ whole genome shotgun (WGS) entry which is preliminary data.</text>
</comment>
<evidence type="ECO:0000256" key="1">
    <source>
        <dbReference type="SAM" id="SignalP"/>
    </source>
</evidence>
<reference evidence="2 3" key="1">
    <citation type="submission" date="2016-08" db="EMBL/GenBank/DDBJ databases">
        <title>Whole genome sequence of Mesorhizobium sp. strain UASWS1009 isolated from industrial sewage.</title>
        <authorList>
            <person name="Crovadore J."/>
            <person name="Calmin G."/>
            <person name="Chablais R."/>
            <person name="Cochard B."/>
            <person name="Lefort F."/>
        </authorList>
    </citation>
    <scope>NUCLEOTIDE SEQUENCE [LARGE SCALE GENOMIC DNA]</scope>
    <source>
        <strain evidence="2 3">UASWS1009</strain>
    </source>
</reference>